<dbReference type="GO" id="GO:0000272">
    <property type="term" value="P:polysaccharide catabolic process"/>
    <property type="evidence" value="ECO:0007669"/>
    <property type="project" value="InterPro"/>
</dbReference>
<dbReference type="Gene3D" id="3.40.50.1820">
    <property type="entry name" value="alpha/beta hydrolase"/>
    <property type="match status" value="1"/>
</dbReference>
<sequence>MSNSLKYSISAIIGLTCFITAERGDLIEYNLQASLNLSEIQGYLGLLGMADNIPTYGISVFDIAYETEESDGTLDTLSGLVCIPVSNTLAFPIATYHHGTIILDEEAPSNNGFSMDNLEIILIGLIMTPSGFIAIFPDYEGIGDPNEYHPYIVAEPYVSSVVDMIRSVKHLSQIIENEYRFQFNDQLFLFGYSEGGYATMAVQKGIETDYADEFNVTASFPMAGPYDLGGTMVDYFLSIPSYPVPYYVPYVLTSHLWYYDEESDFSAYFEPFWADTLPSLFDGTHSGSEIDNLMPSNPLNILLPEVLEEFETNEEHFFRIHLNENTLLDWVPQNPTYLIHGMGDDIIPYQNAQVTYDTFIANGASEDMVNLTLYPEAMGGHAELAIPCILGSYNVILAYQALSPKGDMNSDGQLTIEDSGLLVDSILEENELTEFQWWAGDADTDDSHSVLDLLLVLDQIEN</sequence>
<dbReference type="InterPro" id="IPR005152">
    <property type="entry name" value="Lipase_secreted"/>
</dbReference>
<dbReference type="Gene3D" id="1.10.1330.10">
    <property type="entry name" value="Dockerin domain"/>
    <property type="match status" value="1"/>
</dbReference>
<dbReference type="Gene3D" id="1.10.260.160">
    <property type="match status" value="1"/>
</dbReference>
<name>A0A381VPG6_9ZZZZ</name>
<organism evidence="1">
    <name type="scientific">marine metagenome</name>
    <dbReference type="NCBI Taxonomy" id="408172"/>
    <lineage>
        <taxon>unclassified sequences</taxon>
        <taxon>metagenomes</taxon>
        <taxon>ecological metagenomes</taxon>
    </lineage>
</organism>
<dbReference type="SUPFAM" id="SSF63446">
    <property type="entry name" value="Type I dockerin domain"/>
    <property type="match status" value="1"/>
</dbReference>
<proteinExistence type="predicted"/>
<dbReference type="PANTHER" id="PTHR34853">
    <property type="match status" value="1"/>
</dbReference>
<dbReference type="SUPFAM" id="SSF53474">
    <property type="entry name" value="alpha/beta-Hydrolases"/>
    <property type="match status" value="1"/>
</dbReference>
<accession>A0A381VPG6</accession>
<dbReference type="EMBL" id="UINC01009414">
    <property type="protein sequence ID" value="SVA42226.1"/>
    <property type="molecule type" value="Genomic_DNA"/>
</dbReference>
<evidence type="ECO:0008006" key="2">
    <source>
        <dbReference type="Google" id="ProtNLM"/>
    </source>
</evidence>
<dbReference type="AlphaFoldDB" id="A0A381VPG6"/>
<gene>
    <name evidence="1" type="ORF">METZ01_LOCUS95080</name>
</gene>
<dbReference type="PANTHER" id="PTHR34853:SF1">
    <property type="entry name" value="LIPASE 5"/>
    <property type="match status" value="1"/>
</dbReference>
<evidence type="ECO:0000313" key="1">
    <source>
        <dbReference type="EMBL" id="SVA42226.1"/>
    </source>
</evidence>
<dbReference type="GO" id="GO:0004806">
    <property type="term" value="F:triacylglycerol lipase activity"/>
    <property type="evidence" value="ECO:0007669"/>
    <property type="project" value="InterPro"/>
</dbReference>
<protein>
    <recommendedName>
        <fullName evidence="2">Dockerin domain-containing protein</fullName>
    </recommendedName>
</protein>
<reference evidence="1" key="1">
    <citation type="submission" date="2018-05" db="EMBL/GenBank/DDBJ databases">
        <authorList>
            <person name="Lanie J.A."/>
            <person name="Ng W.-L."/>
            <person name="Kazmierczak K.M."/>
            <person name="Andrzejewski T.M."/>
            <person name="Davidsen T.M."/>
            <person name="Wayne K.J."/>
            <person name="Tettelin H."/>
            <person name="Glass J.I."/>
            <person name="Rusch D."/>
            <person name="Podicherti R."/>
            <person name="Tsui H.-C.T."/>
            <person name="Winkler M.E."/>
        </authorList>
    </citation>
    <scope>NUCLEOTIDE SEQUENCE</scope>
</reference>
<dbReference type="GO" id="GO:0016042">
    <property type="term" value="P:lipid catabolic process"/>
    <property type="evidence" value="ECO:0007669"/>
    <property type="project" value="InterPro"/>
</dbReference>
<dbReference type="InterPro" id="IPR029058">
    <property type="entry name" value="AB_hydrolase_fold"/>
</dbReference>
<dbReference type="InterPro" id="IPR036439">
    <property type="entry name" value="Dockerin_dom_sf"/>
</dbReference>